<evidence type="ECO:0000313" key="4">
    <source>
        <dbReference type="Proteomes" id="UP001235939"/>
    </source>
</evidence>
<dbReference type="PANTHER" id="PTHR24559">
    <property type="entry name" value="TRANSPOSON TY3-I GAG-POL POLYPROTEIN"/>
    <property type="match status" value="1"/>
</dbReference>
<dbReference type="InterPro" id="IPR043502">
    <property type="entry name" value="DNA/RNA_pol_sf"/>
</dbReference>
<gene>
    <name evidence="3" type="ORF">LAZ67_9002015</name>
</gene>
<evidence type="ECO:0000256" key="1">
    <source>
        <dbReference type="SAM" id="MobiDB-lite"/>
    </source>
</evidence>
<feature type="domain" description="Reverse transcriptase" evidence="2">
    <location>
        <begin position="117"/>
        <end position="304"/>
    </location>
</feature>
<accession>A0ABY6KTH0</accession>
<sequence>MEEQTDHSNETTTQSLPNKRYLRKKRRPKGPPQIRQHRSPTPGASCLTTPTTQSKFPQVMEIEEQNDANPLSGTDALLQEKTWSEVRSGYGYVCRTDPDVDGRITSTMEDKLSTNTFRRYRDLGKIKIAKHNIHTVPHPPIQLRPYRRSASEYDEIERQVEDLKKKGLVRDSRSPWAFPVTLVPKADGQKRLCVDNRRLNALTIDDKMPLPNIQEVIDRLQGTKYFTSLDIASGYWHVEMAPDSTEKTAFITNEGLYEWLVMPFGLKNAPATFQRIIQQTLGPLMYKGCINYLYDFIIYYKTLE</sequence>
<dbReference type="InterPro" id="IPR000477">
    <property type="entry name" value="RT_dom"/>
</dbReference>
<protein>
    <submittedName>
        <fullName evidence="3">K02A2.6-like</fullName>
    </submittedName>
</protein>
<dbReference type="InterPro" id="IPR053134">
    <property type="entry name" value="RNA-dir_DNA_polymerase"/>
</dbReference>
<name>A0ABY6KTH0_9ARAC</name>
<evidence type="ECO:0000259" key="2">
    <source>
        <dbReference type="PROSITE" id="PS50878"/>
    </source>
</evidence>
<feature type="compositionally biased region" description="Basic residues" evidence="1">
    <location>
        <begin position="20"/>
        <end position="29"/>
    </location>
</feature>
<dbReference type="Gene3D" id="3.30.70.270">
    <property type="match status" value="1"/>
</dbReference>
<dbReference type="InterPro" id="IPR043128">
    <property type="entry name" value="Rev_trsase/Diguanyl_cyclase"/>
</dbReference>
<organism evidence="3 4">
    <name type="scientific">Cordylochernes scorpioides</name>
    <dbReference type="NCBI Taxonomy" id="51811"/>
    <lineage>
        <taxon>Eukaryota</taxon>
        <taxon>Metazoa</taxon>
        <taxon>Ecdysozoa</taxon>
        <taxon>Arthropoda</taxon>
        <taxon>Chelicerata</taxon>
        <taxon>Arachnida</taxon>
        <taxon>Pseudoscorpiones</taxon>
        <taxon>Cheliferoidea</taxon>
        <taxon>Chernetidae</taxon>
        <taxon>Cordylochernes</taxon>
    </lineage>
</organism>
<evidence type="ECO:0000313" key="3">
    <source>
        <dbReference type="EMBL" id="UYV72160.1"/>
    </source>
</evidence>
<dbReference type="EMBL" id="CP092871">
    <property type="protein sequence ID" value="UYV72160.1"/>
    <property type="molecule type" value="Genomic_DNA"/>
</dbReference>
<keyword evidence="4" id="KW-1185">Reference proteome</keyword>
<feature type="region of interest" description="Disordered" evidence="1">
    <location>
        <begin position="1"/>
        <end position="51"/>
    </location>
</feature>
<dbReference type="SUPFAM" id="SSF56672">
    <property type="entry name" value="DNA/RNA polymerases"/>
    <property type="match status" value="1"/>
</dbReference>
<dbReference type="CDD" id="cd01647">
    <property type="entry name" value="RT_LTR"/>
    <property type="match status" value="1"/>
</dbReference>
<reference evidence="3 4" key="1">
    <citation type="submission" date="2022-01" db="EMBL/GenBank/DDBJ databases">
        <title>A chromosomal length assembly of Cordylochernes scorpioides.</title>
        <authorList>
            <person name="Zeh D."/>
            <person name="Zeh J."/>
        </authorList>
    </citation>
    <scope>NUCLEOTIDE SEQUENCE [LARGE SCALE GENOMIC DNA]</scope>
    <source>
        <strain evidence="3">IN4F17</strain>
        <tissue evidence="3">Whole Body</tissue>
    </source>
</reference>
<dbReference type="PROSITE" id="PS50878">
    <property type="entry name" value="RT_POL"/>
    <property type="match status" value="1"/>
</dbReference>
<dbReference type="PANTHER" id="PTHR24559:SF444">
    <property type="entry name" value="REVERSE TRANSCRIPTASE DOMAIN-CONTAINING PROTEIN"/>
    <property type="match status" value="1"/>
</dbReference>
<dbReference type="Gene3D" id="3.10.10.10">
    <property type="entry name" value="HIV Type 1 Reverse Transcriptase, subunit A, domain 1"/>
    <property type="match status" value="1"/>
</dbReference>
<dbReference type="Proteomes" id="UP001235939">
    <property type="component" value="Chromosome 09"/>
</dbReference>
<proteinExistence type="predicted"/>
<dbReference type="Pfam" id="PF00078">
    <property type="entry name" value="RVT_1"/>
    <property type="match status" value="1"/>
</dbReference>